<proteinExistence type="predicted"/>
<dbReference type="EMBL" id="BASZ01000002">
    <property type="protein sequence ID" value="GAD47996.1"/>
    <property type="molecule type" value="Genomic_DNA"/>
</dbReference>
<dbReference type="InterPro" id="IPR029058">
    <property type="entry name" value="AB_hydrolase_fold"/>
</dbReference>
<dbReference type="RefSeq" id="WP_021688903.1">
    <property type="nucleotide sequence ID" value="NZ_BASZ01000002.1"/>
</dbReference>
<evidence type="ECO:0000259" key="1">
    <source>
        <dbReference type="PROSITE" id="PS00089"/>
    </source>
</evidence>
<dbReference type="InterPro" id="IPR013346">
    <property type="entry name" value="NrdE_NrdA_C"/>
</dbReference>
<dbReference type="PROSITE" id="PS00089">
    <property type="entry name" value="RIBORED_LARGE"/>
    <property type="match status" value="1"/>
</dbReference>
<sequence>MNRSHLLFGCEGEQLAGTLDAAVGSVGLLMVSGGNELRSGAFSGQAQIAAKIAASGFPVFRFDRRGVGDSSGANGGFRSSGPDLAAALAQFRIAQPKVRRIVGFGICDAASALVLHGDLRLDALILANPWTIEDADALPPPTAIRSRYAQKLRNPAEIWRLLTGKVSLKGLFHGVLAAIAPPRPVSSLAAEVAKGIAACNAPVHLLLAGRDRTAQIFESEWPAGDPRIARCPNASHAFAEEESKIWLFNQIIEVLIAQTD</sequence>
<dbReference type="AlphaFoldDB" id="U2Y4J4"/>
<dbReference type="NCBIfam" id="TIGR03100">
    <property type="entry name" value="hydr1_PEP"/>
    <property type="match status" value="1"/>
</dbReference>
<name>U2Y4J4_9SPHN</name>
<dbReference type="KEGG" id="ntd:EGO55_20305"/>
<dbReference type="Gene3D" id="3.40.50.1820">
    <property type="entry name" value="alpha/beta hydrolase"/>
    <property type="match status" value="1"/>
</dbReference>
<keyword evidence="3" id="KW-1185">Reference proteome</keyword>
<reference evidence="2 3" key="1">
    <citation type="submission" date="2013-09" db="EMBL/GenBank/DDBJ databases">
        <title>Whole genome shotgun sequence of Novosphingobium tardaugens NBRC 16725.</title>
        <authorList>
            <person name="Isaki S."/>
            <person name="Hosoyama A."/>
            <person name="Tsuchikane K."/>
            <person name="Katsumata H."/>
            <person name="Ando Y."/>
            <person name="Yamazaki S."/>
            <person name="Fujita N."/>
        </authorList>
    </citation>
    <scope>NUCLEOTIDE SEQUENCE [LARGE SCALE GENOMIC DNA]</scope>
    <source>
        <strain evidence="2 3">NBRC 16725</strain>
    </source>
</reference>
<dbReference type="eggNOG" id="COG1073">
    <property type="taxonomic scope" value="Bacteria"/>
</dbReference>
<dbReference type="Proteomes" id="UP000016568">
    <property type="component" value="Unassembled WGS sequence"/>
</dbReference>
<dbReference type="OrthoDB" id="249225at2"/>
<dbReference type="Pfam" id="PF12697">
    <property type="entry name" value="Abhydrolase_6"/>
    <property type="match status" value="1"/>
</dbReference>
<dbReference type="InterPro" id="IPR017531">
    <property type="entry name" value="Hydrolase-1_PEP"/>
</dbReference>
<evidence type="ECO:0000313" key="3">
    <source>
        <dbReference type="Proteomes" id="UP000016568"/>
    </source>
</evidence>
<dbReference type="ESTHER" id="9sphn-u2y4j4">
    <property type="family name" value="Hydrolase-1_PEP"/>
</dbReference>
<evidence type="ECO:0000313" key="2">
    <source>
        <dbReference type="EMBL" id="GAD47996.1"/>
    </source>
</evidence>
<gene>
    <name evidence="2" type="ORF">NT2_02_00785</name>
</gene>
<protein>
    <recommendedName>
        <fullName evidence="1">Ribonucleotide reductase large subunit domain-containing protein</fullName>
    </recommendedName>
</protein>
<dbReference type="SUPFAM" id="SSF53474">
    <property type="entry name" value="alpha/beta-Hydrolases"/>
    <property type="match status" value="1"/>
</dbReference>
<organism evidence="2 3">
    <name type="scientific">Caenibius tardaugens NBRC 16725</name>
    <dbReference type="NCBI Taxonomy" id="1219035"/>
    <lineage>
        <taxon>Bacteria</taxon>
        <taxon>Pseudomonadati</taxon>
        <taxon>Pseudomonadota</taxon>
        <taxon>Alphaproteobacteria</taxon>
        <taxon>Sphingomonadales</taxon>
        <taxon>Erythrobacteraceae</taxon>
        <taxon>Caenibius</taxon>
    </lineage>
</organism>
<dbReference type="InterPro" id="IPR000073">
    <property type="entry name" value="AB_hydrolase_1"/>
</dbReference>
<accession>U2Y4J4</accession>
<comment type="caution">
    <text evidence="2">The sequence shown here is derived from an EMBL/GenBank/DDBJ whole genome shotgun (WGS) entry which is preliminary data.</text>
</comment>
<feature type="domain" description="Ribonucleotide reductase large subunit" evidence="1">
    <location>
        <begin position="159"/>
        <end position="181"/>
    </location>
</feature>